<comment type="caution">
    <text evidence="2">The sequence shown here is derived from an EMBL/GenBank/DDBJ whole genome shotgun (WGS) entry which is preliminary data.</text>
</comment>
<feature type="compositionally biased region" description="Low complexity" evidence="1">
    <location>
        <begin position="1"/>
        <end position="16"/>
    </location>
</feature>
<accession>A0A1J4JHL1</accession>
<dbReference type="GeneID" id="94844963"/>
<feature type="compositionally biased region" description="Polar residues" evidence="1">
    <location>
        <begin position="34"/>
        <end position="55"/>
    </location>
</feature>
<name>A0A1J4JHL1_9EUKA</name>
<feature type="region of interest" description="Disordered" evidence="1">
    <location>
        <begin position="1"/>
        <end position="105"/>
    </location>
</feature>
<organism evidence="2 3">
    <name type="scientific">Tritrichomonas foetus</name>
    <dbReference type="NCBI Taxonomy" id="1144522"/>
    <lineage>
        <taxon>Eukaryota</taxon>
        <taxon>Metamonada</taxon>
        <taxon>Parabasalia</taxon>
        <taxon>Tritrichomonadida</taxon>
        <taxon>Tritrichomonadidae</taxon>
        <taxon>Tritrichomonas</taxon>
    </lineage>
</organism>
<evidence type="ECO:0000256" key="1">
    <source>
        <dbReference type="SAM" id="MobiDB-lite"/>
    </source>
</evidence>
<sequence length="349" mass="39801">MGRSSRSDTYSTRSSSQIRQSNVPRIIDKDSDFLESNPTITTLSLNETGASQNFDSQERGQNDDEFEPAQTGMQITNFPEEEADLENSNRQESAEHFEEEEEHVDQNILRAMREKNEIDLLIGSFDEYNISKKDDSHIEEEEEVYGQEENDMNFEAENEEEDEIYGQEENDINIEAENDDDEFNDQDEIYQVESDQIRNEDPIIEEEIVEYNQFENESVEVTLLGVGDLPVNDSQVPVFVTVQLFSDDSPIGDQYKIDVVEDDDPQVLNLANVNQQDLIEFLVWQNNEGGEPSLISGIRMDVNSIDWEETGSQFFDLVSADDLRAGSNVAKGSFGNIAVIFNLLPKEEN</sequence>
<dbReference type="VEuPathDB" id="TrichDB:TRFO_35446"/>
<proteinExistence type="predicted"/>
<dbReference type="Proteomes" id="UP000179807">
    <property type="component" value="Unassembled WGS sequence"/>
</dbReference>
<dbReference type="AlphaFoldDB" id="A0A1J4JHL1"/>
<protein>
    <submittedName>
        <fullName evidence="2">Uncharacterized protein</fullName>
    </submittedName>
</protein>
<evidence type="ECO:0000313" key="3">
    <source>
        <dbReference type="Proteomes" id="UP000179807"/>
    </source>
</evidence>
<dbReference type="EMBL" id="MLAK01001070">
    <property type="protein sequence ID" value="OHS98209.1"/>
    <property type="molecule type" value="Genomic_DNA"/>
</dbReference>
<feature type="compositionally biased region" description="Basic and acidic residues" evidence="1">
    <location>
        <begin position="87"/>
        <end position="96"/>
    </location>
</feature>
<dbReference type="RefSeq" id="XP_068351346.1">
    <property type="nucleotide sequence ID" value="XM_068510259.1"/>
</dbReference>
<gene>
    <name evidence="2" type="ORF">TRFO_35446</name>
</gene>
<reference evidence="2" key="1">
    <citation type="submission" date="2016-10" db="EMBL/GenBank/DDBJ databases">
        <authorList>
            <person name="Benchimol M."/>
            <person name="Almeida L.G."/>
            <person name="Vasconcelos A.T."/>
            <person name="Perreira-Neves A."/>
            <person name="Rosa I.A."/>
            <person name="Tasca T."/>
            <person name="Bogo M.R."/>
            <person name="de Souza W."/>
        </authorList>
    </citation>
    <scope>NUCLEOTIDE SEQUENCE [LARGE SCALE GENOMIC DNA]</scope>
    <source>
        <strain evidence="2">K</strain>
    </source>
</reference>
<keyword evidence="3" id="KW-1185">Reference proteome</keyword>
<evidence type="ECO:0000313" key="2">
    <source>
        <dbReference type="EMBL" id="OHS98209.1"/>
    </source>
</evidence>